<dbReference type="GO" id="GO:0042981">
    <property type="term" value="P:regulation of apoptotic process"/>
    <property type="evidence" value="ECO:0007669"/>
    <property type="project" value="TreeGrafter"/>
</dbReference>
<protein>
    <recommendedName>
        <fullName evidence="2">USP domain-containing protein</fullName>
    </recommendedName>
</protein>
<dbReference type="PROSITE" id="PS00973">
    <property type="entry name" value="USP_2"/>
    <property type="match status" value="1"/>
</dbReference>
<feature type="domain" description="USP" evidence="2">
    <location>
        <begin position="1"/>
        <end position="185"/>
    </location>
</feature>
<dbReference type="SUPFAM" id="SSF54001">
    <property type="entry name" value="Cysteine proteinases"/>
    <property type="match status" value="1"/>
</dbReference>
<dbReference type="EMBL" id="CADEAL010001587">
    <property type="protein sequence ID" value="CAB1433705.1"/>
    <property type="molecule type" value="Genomic_DNA"/>
</dbReference>
<keyword evidence="1" id="KW-0812">Transmembrane</keyword>
<reference evidence="3" key="1">
    <citation type="submission" date="2020-03" db="EMBL/GenBank/DDBJ databases">
        <authorList>
            <person name="Weist P."/>
        </authorList>
    </citation>
    <scope>NUCLEOTIDE SEQUENCE</scope>
</reference>
<dbReference type="Gene3D" id="3.90.70.10">
    <property type="entry name" value="Cysteine proteinases"/>
    <property type="match status" value="1"/>
</dbReference>
<dbReference type="Proteomes" id="UP001153269">
    <property type="component" value="Unassembled WGS sequence"/>
</dbReference>
<feature type="transmembrane region" description="Helical" evidence="1">
    <location>
        <begin position="177"/>
        <end position="195"/>
    </location>
</feature>
<sequence>MLAPLDCIQADKIVTVIASGASPGLEDDGVMQQDEKSQPPVFNWTETLQSCSDLPASGVSKALEEFVKLELLEGDNAYKCAECNKMVTAAKGFSIHRNPNVLTLLLKRFANNRGRKIKETQGEAQLYSLYAVIVHSGYSSRAGHYFCYIKSSEGDWHKINDASVFVSDITTVLNQQAYVLFYINLFLFLYVSLYVSLSLSVFLSTSLSLSPSLLLLLLPNNQPAHNDKPRP</sequence>
<comment type="caution">
    <text evidence="3">The sequence shown here is derived from an EMBL/GenBank/DDBJ whole genome shotgun (WGS) entry which is preliminary data.</text>
</comment>
<dbReference type="InterPro" id="IPR038765">
    <property type="entry name" value="Papain-like_cys_pep_sf"/>
</dbReference>
<dbReference type="InterPro" id="IPR001394">
    <property type="entry name" value="Peptidase_C19_UCH"/>
</dbReference>
<proteinExistence type="predicted"/>
<dbReference type="InterPro" id="IPR018200">
    <property type="entry name" value="USP_CS"/>
</dbReference>
<name>A0A9N7UN61_PLEPL</name>
<dbReference type="GO" id="GO:0016579">
    <property type="term" value="P:protein deubiquitination"/>
    <property type="evidence" value="ECO:0007669"/>
    <property type="project" value="InterPro"/>
</dbReference>
<dbReference type="PROSITE" id="PS50235">
    <property type="entry name" value="USP_3"/>
    <property type="match status" value="1"/>
</dbReference>
<organism evidence="3 4">
    <name type="scientific">Pleuronectes platessa</name>
    <name type="common">European plaice</name>
    <dbReference type="NCBI Taxonomy" id="8262"/>
    <lineage>
        <taxon>Eukaryota</taxon>
        <taxon>Metazoa</taxon>
        <taxon>Chordata</taxon>
        <taxon>Craniata</taxon>
        <taxon>Vertebrata</taxon>
        <taxon>Euteleostomi</taxon>
        <taxon>Actinopterygii</taxon>
        <taxon>Neopterygii</taxon>
        <taxon>Teleostei</taxon>
        <taxon>Neoteleostei</taxon>
        <taxon>Acanthomorphata</taxon>
        <taxon>Carangaria</taxon>
        <taxon>Pleuronectiformes</taxon>
        <taxon>Pleuronectoidei</taxon>
        <taxon>Pleuronectidae</taxon>
        <taxon>Pleuronectes</taxon>
    </lineage>
</organism>
<dbReference type="GO" id="GO:0004843">
    <property type="term" value="F:cysteine-type deubiquitinase activity"/>
    <property type="evidence" value="ECO:0007669"/>
    <property type="project" value="InterPro"/>
</dbReference>
<keyword evidence="1" id="KW-1133">Transmembrane helix</keyword>
<evidence type="ECO:0000259" key="2">
    <source>
        <dbReference type="PROSITE" id="PS50235"/>
    </source>
</evidence>
<dbReference type="InterPro" id="IPR050164">
    <property type="entry name" value="Peptidase_C19"/>
</dbReference>
<keyword evidence="1" id="KW-0472">Membrane</keyword>
<accession>A0A9N7UN61</accession>
<dbReference type="GO" id="GO:0005829">
    <property type="term" value="C:cytosol"/>
    <property type="evidence" value="ECO:0007669"/>
    <property type="project" value="TreeGrafter"/>
</dbReference>
<evidence type="ECO:0000256" key="1">
    <source>
        <dbReference type="SAM" id="Phobius"/>
    </source>
</evidence>
<gene>
    <name evidence="3" type="ORF">PLEPLA_LOCUS21796</name>
</gene>
<evidence type="ECO:0000313" key="3">
    <source>
        <dbReference type="EMBL" id="CAB1433705.1"/>
    </source>
</evidence>
<dbReference type="AlphaFoldDB" id="A0A9N7UN61"/>
<evidence type="ECO:0000313" key="4">
    <source>
        <dbReference type="Proteomes" id="UP001153269"/>
    </source>
</evidence>
<dbReference type="PANTHER" id="PTHR24006">
    <property type="entry name" value="UBIQUITIN CARBOXYL-TERMINAL HYDROLASE"/>
    <property type="match status" value="1"/>
</dbReference>
<dbReference type="PANTHER" id="PTHR24006:SF727">
    <property type="entry name" value="UBIQUITIN CARBOXYL-TERMINAL HYDROLASE 42"/>
    <property type="match status" value="1"/>
</dbReference>
<dbReference type="Pfam" id="PF00443">
    <property type="entry name" value="UCH"/>
    <property type="match status" value="1"/>
</dbReference>
<dbReference type="InterPro" id="IPR028889">
    <property type="entry name" value="USP"/>
</dbReference>
<keyword evidence="4" id="KW-1185">Reference proteome</keyword>
<dbReference type="GO" id="GO:0005634">
    <property type="term" value="C:nucleus"/>
    <property type="evidence" value="ECO:0007669"/>
    <property type="project" value="TreeGrafter"/>
</dbReference>